<protein>
    <recommendedName>
        <fullName evidence="7">Adenylate kinase</fullName>
    </recommendedName>
</protein>
<dbReference type="Pfam" id="PF00406">
    <property type="entry name" value="ADK"/>
    <property type="match status" value="1"/>
</dbReference>
<dbReference type="InterPro" id="IPR027417">
    <property type="entry name" value="P-loop_NTPase"/>
</dbReference>
<dbReference type="AlphaFoldDB" id="A0AAV5WJG8"/>
<keyword evidence="6" id="KW-1185">Reference proteome</keyword>
<evidence type="ECO:0000256" key="4">
    <source>
        <dbReference type="RuleBase" id="RU003330"/>
    </source>
</evidence>
<dbReference type="GO" id="GO:0006139">
    <property type="term" value="P:nucleobase-containing compound metabolic process"/>
    <property type="evidence" value="ECO:0007669"/>
    <property type="project" value="InterPro"/>
</dbReference>
<name>A0AAV5WJG8_9BILA</name>
<sequence length="109" mass="12484">LLYTAIQQHEGTSWGYVVVGYPRNQTQIADFESVIGRLDLSILVDCTEQYCIKSVTDRYQKGLTTGTQRPDDATDIFKARMVFFKQNTLPMLKYLDDKSKLRVVRADAD</sequence>
<feature type="non-terminal residue" evidence="5">
    <location>
        <position position="1"/>
    </location>
</feature>
<dbReference type="Gene3D" id="3.40.50.300">
    <property type="entry name" value="P-loop containing nucleotide triphosphate hydrolases"/>
    <property type="match status" value="1"/>
</dbReference>
<evidence type="ECO:0000256" key="1">
    <source>
        <dbReference type="ARBA" id="ARBA00022679"/>
    </source>
</evidence>
<evidence type="ECO:0000313" key="5">
    <source>
        <dbReference type="EMBL" id="GMT32239.1"/>
    </source>
</evidence>
<feature type="non-terminal residue" evidence="5">
    <location>
        <position position="109"/>
    </location>
</feature>
<dbReference type="SUPFAM" id="SSF52540">
    <property type="entry name" value="P-loop containing nucleoside triphosphate hydrolases"/>
    <property type="match status" value="1"/>
</dbReference>
<comment type="similarity">
    <text evidence="4">Belongs to the adenylate kinase family.</text>
</comment>
<dbReference type="InterPro" id="IPR000850">
    <property type="entry name" value="Adenylat/UMP-CMP_kin"/>
</dbReference>
<evidence type="ECO:0000256" key="2">
    <source>
        <dbReference type="ARBA" id="ARBA00022741"/>
    </source>
</evidence>
<dbReference type="Proteomes" id="UP001432322">
    <property type="component" value="Unassembled WGS sequence"/>
</dbReference>
<accession>A0AAV5WJG8</accession>
<keyword evidence="1 4" id="KW-0808">Transferase</keyword>
<dbReference type="PANTHER" id="PTHR23359">
    <property type="entry name" value="NUCLEOTIDE KINASE"/>
    <property type="match status" value="1"/>
</dbReference>
<evidence type="ECO:0008006" key="7">
    <source>
        <dbReference type="Google" id="ProtNLM"/>
    </source>
</evidence>
<comment type="caution">
    <text evidence="5">The sequence shown here is derived from an EMBL/GenBank/DDBJ whole genome shotgun (WGS) entry which is preliminary data.</text>
</comment>
<proteinExistence type="inferred from homology"/>
<keyword evidence="2" id="KW-0547">Nucleotide-binding</keyword>
<organism evidence="5 6">
    <name type="scientific">Pristionchus fissidentatus</name>
    <dbReference type="NCBI Taxonomy" id="1538716"/>
    <lineage>
        <taxon>Eukaryota</taxon>
        <taxon>Metazoa</taxon>
        <taxon>Ecdysozoa</taxon>
        <taxon>Nematoda</taxon>
        <taxon>Chromadorea</taxon>
        <taxon>Rhabditida</taxon>
        <taxon>Rhabditina</taxon>
        <taxon>Diplogasteromorpha</taxon>
        <taxon>Diplogasteroidea</taxon>
        <taxon>Neodiplogasteridae</taxon>
        <taxon>Pristionchus</taxon>
    </lineage>
</organism>
<dbReference type="EMBL" id="BTSY01000006">
    <property type="protein sequence ID" value="GMT32239.1"/>
    <property type="molecule type" value="Genomic_DNA"/>
</dbReference>
<reference evidence="5" key="1">
    <citation type="submission" date="2023-10" db="EMBL/GenBank/DDBJ databases">
        <title>Genome assembly of Pristionchus species.</title>
        <authorList>
            <person name="Yoshida K."/>
            <person name="Sommer R.J."/>
        </authorList>
    </citation>
    <scope>NUCLEOTIDE SEQUENCE</scope>
    <source>
        <strain evidence="5">RS5133</strain>
    </source>
</reference>
<evidence type="ECO:0000313" key="6">
    <source>
        <dbReference type="Proteomes" id="UP001432322"/>
    </source>
</evidence>
<dbReference type="PRINTS" id="PR00094">
    <property type="entry name" value="ADENYLTKNASE"/>
</dbReference>
<evidence type="ECO:0000256" key="3">
    <source>
        <dbReference type="ARBA" id="ARBA00022777"/>
    </source>
</evidence>
<gene>
    <name evidence="5" type="ORF">PFISCL1PPCAC_23537</name>
</gene>
<keyword evidence="3 4" id="KW-0418">Kinase</keyword>
<dbReference type="GO" id="GO:0005524">
    <property type="term" value="F:ATP binding"/>
    <property type="evidence" value="ECO:0007669"/>
    <property type="project" value="InterPro"/>
</dbReference>
<dbReference type="GO" id="GO:0019205">
    <property type="term" value="F:nucleobase-containing compound kinase activity"/>
    <property type="evidence" value="ECO:0007669"/>
    <property type="project" value="InterPro"/>
</dbReference>